<accession>A0A392W394</accession>
<comment type="caution">
    <text evidence="1">The sequence shown here is derived from an EMBL/GenBank/DDBJ whole genome shotgun (WGS) entry which is preliminary data.</text>
</comment>
<keyword evidence="2" id="KW-1185">Reference proteome</keyword>
<dbReference type="PANTHER" id="PTHR46368:SF5">
    <property type="entry name" value="NAD(P)-BINDING ROSSMANN-FOLD SUPERFAMILY PROTEIN"/>
    <property type="match status" value="1"/>
</dbReference>
<name>A0A392W394_9FABA</name>
<dbReference type="SUPFAM" id="SSF51735">
    <property type="entry name" value="NAD(P)-binding Rossmann-fold domains"/>
    <property type="match status" value="1"/>
</dbReference>
<dbReference type="InterPro" id="IPR036291">
    <property type="entry name" value="NAD(P)-bd_dom_sf"/>
</dbReference>
<dbReference type="AlphaFoldDB" id="A0A392W394"/>
<evidence type="ECO:0000313" key="1">
    <source>
        <dbReference type="EMBL" id="MCI93130.1"/>
    </source>
</evidence>
<dbReference type="PANTHER" id="PTHR46368">
    <property type="match status" value="1"/>
</dbReference>
<dbReference type="Proteomes" id="UP000265520">
    <property type="component" value="Unassembled WGS sequence"/>
</dbReference>
<protein>
    <submittedName>
        <fullName evidence="1">Oxidoreductase family protein</fullName>
    </submittedName>
</protein>
<sequence>MRIYGSYDEVVEDSGVDAVYIPLPTSLHVQWAA</sequence>
<feature type="non-terminal residue" evidence="1">
    <location>
        <position position="33"/>
    </location>
</feature>
<proteinExistence type="predicted"/>
<reference evidence="1 2" key="1">
    <citation type="journal article" date="2018" name="Front. Plant Sci.">
        <title>Red Clover (Trifolium pratense) and Zigzag Clover (T. medium) - A Picture of Genomic Similarities and Differences.</title>
        <authorList>
            <person name="Dluhosova J."/>
            <person name="Istvanek J."/>
            <person name="Nedelnik J."/>
            <person name="Repkova J."/>
        </authorList>
    </citation>
    <scope>NUCLEOTIDE SEQUENCE [LARGE SCALE GENOMIC DNA]</scope>
    <source>
        <strain evidence="2">cv. 10/8</strain>
        <tissue evidence="1">Leaf</tissue>
    </source>
</reference>
<evidence type="ECO:0000313" key="2">
    <source>
        <dbReference type="Proteomes" id="UP000265520"/>
    </source>
</evidence>
<dbReference type="EMBL" id="LXQA011320322">
    <property type="protein sequence ID" value="MCI93130.1"/>
    <property type="molecule type" value="Genomic_DNA"/>
</dbReference>
<dbReference type="Gene3D" id="3.40.50.720">
    <property type="entry name" value="NAD(P)-binding Rossmann-like Domain"/>
    <property type="match status" value="1"/>
</dbReference>
<organism evidence="1 2">
    <name type="scientific">Trifolium medium</name>
    <dbReference type="NCBI Taxonomy" id="97028"/>
    <lineage>
        <taxon>Eukaryota</taxon>
        <taxon>Viridiplantae</taxon>
        <taxon>Streptophyta</taxon>
        <taxon>Embryophyta</taxon>
        <taxon>Tracheophyta</taxon>
        <taxon>Spermatophyta</taxon>
        <taxon>Magnoliopsida</taxon>
        <taxon>eudicotyledons</taxon>
        <taxon>Gunneridae</taxon>
        <taxon>Pentapetalae</taxon>
        <taxon>rosids</taxon>
        <taxon>fabids</taxon>
        <taxon>Fabales</taxon>
        <taxon>Fabaceae</taxon>
        <taxon>Papilionoideae</taxon>
        <taxon>50 kb inversion clade</taxon>
        <taxon>NPAAA clade</taxon>
        <taxon>Hologalegina</taxon>
        <taxon>IRL clade</taxon>
        <taxon>Trifolieae</taxon>
        <taxon>Trifolium</taxon>
    </lineage>
</organism>